<sequence length="85" mass="9819">MQVFQNSQVWIIAGSQNNIRDKFCTGRCYHVILQLRSPRLDLSIRVARINYLGCLFPSYHILPSEKGQKVVKLISIQKTCMLPLQ</sequence>
<dbReference type="EMBL" id="RRYP01017843">
    <property type="protein sequence ID" value="TNV73920.1"/>
    <property type="molecule type" value="Genomic_DNA"/>
</dbReference>
<proteinExistence type="predicted"/>
<evidence type="ECO:0000313" key="1">
    <source>
        <dbReference type="EMBL" id="TNV73920.1"/>
    </source>
</evidence>
<dbReference type="AlphaFoldDB" id="A0A8J8NG68"/>
<accession>A0A8J8NG68</accession>
<keyword evidence="2" id="KW-1185">Reference proteome</keyword>
<comment type="caution">
    <text evidence="1">The sequence shown here is derived from an EMBL/GenBank/DDBJ whole genome shotgun (WGS) entry which is preliminary data.</text>
</comment>
<dbReference type="Proteomes" id="UP000785679">
    <property type="component" value="Unassembled WGS sequence"/>
</dbReference>
<protein>
    <submittedName>
        <fullName evidence="1">Uncharacterized protein</fullName>
    </submittedName>
</protein>
<organism evidence="1 2">
    <name type="scientific">Halteria grandinella</name>
    <dbReference type="NCBI Taxonomy" id="5974"/>
    <lineage>
        <taxon>Eukaryota</taxon>
        <taxon>Sar</taxon>
        <taxon>Alveolata</taxon>
        <taxon>Ciliophora</taxon>
        <taxon>Intramacronucleata</taxon>
        <taxon>Spirotrichea</taxon>
        <taxon>Stichotrichia</taxon>
        <taxon>Sporadotrichida</taxon>
        <taxon>Halteriidae</taxon>
        <taxon>Halteria</taxon>
    </lineage>
</organism>
<gene>
    <name evidence="1" type="ORF">FGO68_gene8505</name>
</gene>
<evidence type="ECO:0000313" key="2">
    <source>
        <dbReference type="Proteomes" id="UP000785679"/>
    </source>
</evidence>
<name>A0A8J8NG68_HALGN</name>
<reference evidence="1" key="1">
    <citation type="submission" date="2019-06" db="EMBL/GenBank/DDBJ databases">
        <authorList>
            <person name="Zheng W."/>
        </authorList>
    </citation>
    <scope>NUCLEOTIDE SEQUENCE</scope>
    <source>
        <strain evidence="1">QDHG01</strain>
    </source>
</reference>